<sequence length="50" mass="5683">IDIYLGPPKILRHNTGKNFTSSKFHLKVFSIAILVKEIPIKAYNSISKIK</sequence>
<protein>
    <submittedName>
        <fullName evidence="1">Uncharacterized protein</fullName>
    </submittedName>
</protein>
<organism evidence="1 2">
    <name type="scientific">Zopfia rhizophila CBS 207.26</name>
    <dbReference type="NCBI Taxonomy" id="1314779"/>
    <lineage>
        <taxon>Eukaryota</taxon>
        <taxon>Fungi</taxon>
        <taxon>Dikarya</taxon>
        <taxon>Ascomycota</taxon>
        <taxon>Pezizomycotina</taxon>
        <taxon>Dothideomycetes</taxon>
        <taxon>Dothideomycetes incertae sedis</taxon>
        <taxon>Zopfiaceae</taxon>
        <taxon>Zopfia</taxon>
    </lineage>
</organism>
<proteinExistence type="predicted"/>
<keyword evidence="2" id="KW-1185">Reference proteome</keyword>
<evidence type="ECO:0000313" key="1">
    <source>
        <dbReference type="EMBL" id="KAF2175258.1"/>
    </source>
</evidence>
<accession>A0A6A6D9T3</accession>
<reference evidence="1" key="1">
    <citation type="journal article" date="2020" name="Stud. Mycol.">
        <title>101 Dothideomycetes genomes: a test case for predicting lifestyles and emergence of pathogens.</title>
        <authorList>
            <person name="Haridas S."/>
            <person name="Albert R."/>
            <person name="Binder M."/>
            <person name="Bloem J."/>
            <person name="Labutti K."/>
            <person name="Salamov A."/>
            <person name="Andreopoulos B."/>
            <person name="Baker S."/>
            <person name="Barry K."/>
            <person name="Bills G."/>
            <person name="Bluhm B."/>
            <person name="Cannon C."/>
            <person name="Castanera R."/>
            <person name="Culley D."/>
            <person name="Daum C."/>
            <person name="Ezra D."/>
            <person name="Gonzalez J."/>
            <person name="Henrissat B."/>
            <person name="Kuo A."/>
            <person name="Liang C."/>
            <person name="Lipzen A."/>
            <person name="Lutzoni F."/>
            <person name="Magnuson J."/>
            <person name="Mondo S."/>
            <person name="Nolan M."/>
            <person name="Ohm R."/>
            <person name="Pangilinan J."/>
            <person name="Park H.-J."/>
            <person name="Ramirez L."/>
            <person name="Alfaro M."/>
            <person name="Sun H."/>
            <person name="Tritt A."/>
            <person name="Yoshinaga Y."/>
            <person name="Zwiers L.-H."/>
            <person name="Turgeon B."/>
            <person name="Goodwin S."/>
            <person name="Spatafora J."/>
            <person name="Crous P."/>
            <person name="Grigoriev I."/>
        </authorList>
    </citation>
    <scope>NUCLEOTIDE SEQUENCE</scope>
    <source>
        <strain evidence="1">CBS 207.26</strain>
    </source>
</reference>
<feature type="non-terminal residue" evidence="1">
    <location>
        <position position="1"/>
    </location>
</feature>
<name>A0A6A6D9T3_9PEZI</name>
<dbReference type="AlphaFoldDB" id="A0A6A6D9T3"/>
<evidence type="ECO:0000313" key="2">
    <source>
        <dbReference type="Proteomes" id="UP000800200"/>
    </source>
</evidence>
<gene>
    <name evidence="1" type="ORF">K469DRAFT_611337</name>
</gene>
<dbReference type="Proteomes" id="UP000800200">
    <property type="component" value="Unassembled WGS sequence"/>
</dbReference>
<dbReference type="EMBL" id="ML994738">
    <property type="protein sequence ID" value="KAF2175258.1"/>
    <property type="molecule type" value="Genomic_DNA"/>
</dbReference>